<feature type="compositionally biased region" description="Basic and acidic residues" evidence="1">
    <location>
        <begin position="71"/>
        <end position="87"/>
    </location>
</feature>
<evidence type="ECO:0000313" key="3">
    <source>
        <dbReference type="Proteomes" id="UP000218231"/>
    </source>
</evidence>
<dbReference type="AlphaFoldDB" id="A0A2A2LE92"/>
<dbReference type="Proteomes" id="UP000218231">
    <property type="component" value="Unassembled WGS sequence"/>
</dbReference>
<feature type="compositionally biased region" description="Basic and acidic residues" evidence="1">
    <location>
        <begin position="95"/>
        <end position="237"/>
    </location>
</feature>
<proteinExistence type="predicted"/>
<protein>
    <submittedName>
        <fullName evidence="2">Uncharacterized protein</fullName>
    </submittedName>
</protein>
<organism evidence="2 3">
    <name type="scientific">Diploscapter pachys</name>
    <dbReference type="NCBI Taxonomy" id="2018661"/>
    <lineage>
        <taxon>Eukaryota</taxon>
        <taxon>Metazoa</taxon>
        <taxon>Ecdysozoa</taxon>
        <taxon>Nematoda</taxon>
        <taxon>Chromadorea</taxon>
        <taxon>Rhabditida</taxon>
        <taxon>Rhabditina</taxon>
        <taxon>Rhabditomorpha</taxon>
        <taxon>Rhabditoidea</taxon>
        <taxon>Rhabditidae</taxon>
        <taxon>Diploscapter</taxon>
    </lineage>
</organism>
<evidence type="ECO:0000256" key="1">
    <source>
        <dbReference type="SAM" id="MobiDB-lite"/>
    </source>
</evidence>
<reference evidence="2 3" key="1">
    <citation type="journal article" date="2017" name="Curr. Biol.">
        <title>Genome architecture and evolution of a unichromosomal asexual nematode.</title>
        <authorList>
            <person name="Fradin H."/>
            <person name="Zegar C."/>
            <person name="Gutwein M."/>
            <person name="Lucas J."/>
            <person name="Kovtun M."/>
            <person name="Corcoran D."/>
            <person name="Baugh L.R."/>
            <person name="Kiontke K."/>
            <person name="Gunsalus K."/>
            <person name="Fitch D.H."/>
            <person name="Piano F."/>
        </authorList>
    </citation>
    <scope>NUCLEOTIDE SEQUENCE [LARGE SCALE GENOMIC DNA]</scope>
    <source>
        <strain evidence="2">PF1309</strain>
    </source>
</reference>
<feature type="region of interest" description="Disordered" evidence="1">
    <location>
        <begin position="68"/>
        <end position="237"/>
    </location>
</feature>
<gene>
    <name evidence="2" type="ORF">WR25_22053</name>
</gene>
<sequence>MRAIREEHERQLNEINRQGQMQAASHNAQMAQMQRDGQRDAEQHQRYQNALLARQMQSSIDTQQAILASQADRDRREEAAFQRDWQRNQRMIQESNEKNRLLQEETNRQRRMLDEQKAADRKREQEYARKRQIEEDNWRREQKEKDDAYRRKLADEDRQREQDRIERQQRREKEARMRDDERRRQHDNWMREQQRKNDERNRKHEELMREYARKEKEHLENMRRSREKSEQDKRQFEEEIRRMQEERTRRARQWQEDNLRMMQQIANMALSKLSENQMNDEYRRTCKPMADQESAVVSDAGNLLNWIHRYSHTNGFHDGLKKLSSGLLFQLDAFLNSIIALYDALQTASIPPAYEQWTDSVLNYVHVAKSNTERFKHIVDSLYNSPENSPVNSRQVEDALDSFKDSVYKVVNSRVFSSQQSSGNW</sequence>
<evidence type="ECO:0000313" key="2">
    <source>
        <dbReference type="EMBL" id="PAV84546.1"/>
    </source>
</evidence>
<feature type="compositionally biased region" description="Polar residues" evidence="1">
    <location>
        <begin position="13"/>
        <end position="32"/>
    </location>
</feature>
<feature type="compositionally biased region" description="Basic and acidic residues" evidence="1">
    <location>
        <begin position="1"/>
        <end position="12"/>
    </location>
</feature>
<dbReference type="EMBL" id="LIAE01006839">
    <property type="protein sequence ID" value="PAV84546.1"/>
    <property type="molecule type" value="Genomic_DNA"/>
</dbReference>
<feature type="region of interest" description="Disordered" evidence="1">
    <location>
        <begin position="1"/>
        <end position="44"/>
    </location>
</feature>
<comment type="caution">
    <text evidence="2">The sequence shown here is derived from an EMBL/GenBank/DDBJ whole genome shotgun (WGS) entry which is preliminary data.</text>
</comment>
<keyword evidence="3" id="KW-1185">Reference proteome</keyword>
<accession>A0A2A2LE92</accession>
<name>A0A2A2LE92_9BILA</name>